<reference evidence="1 2" key="1">
    <citation type="journal article" date="2017" name="BMC Biol.">
        <title>Genomic innovations, transcriptional plasticity and gene loss underlying the evolution and divergence of two highly polyphagous and invasive Helicoverpa pest species.</title>
        <authorList>
            <person name="Pearce S.L."/>
            <person name="Clarke D.F."/>
            <person name="East P.D."/>
            <person name="Elfekih S."/>
            <person name="Gordon K.H."/>
            <person name="Jermiin L.S."/>
            <person name="McGaughran A."/>
            <person name="Oakeshott J.G."/>
            <person name="Papanikolaou A."/>
            <person name="Perera O.P."/>
            <person name="Rane R.V."/>
            <person name="Richards S."/>
            <person name="Tay W.T."/>
            <person name="Walsh T.K."/>
            <person name="Anderson A."/>
            <person name="Anderson C.J."/>
            <person name="Asgari S."/>
            <person name="Board P.G."/>
            <person name="Bretschneider A."/>
            <person name="Campbell P.M."/>
            <person name="Chertemps T."/>
            <person name="Christeller J.T."/>
            <person name="Coppin C.W."/>
            <person name="Downes S.J."/>
            <person name="Duan G."/>
            <person name="Farnsworth C.A."/>
            <person name="Good R.T."/>
            <person name="Han L.B."/>
            <person name="Han Y.C."/>
            <person name="Hatje K."/>
            <person name="Horne I."/>
            <person name="Huang Y.P."/>
            <person name="Hughes D.S."/>
            <person name="Jacquin-Joly E."/>
            <person name="James W."/>
            <person name="Jhangiani S."/>
            <person name="Kollmar M."/>
            <person name="Kuwar S.S."/>
            <person name="Li S."/>
            <person name="Liu N.Y."/>
            <person name="Maibeche M.T."/>
            <person name="Miller J.R."/>
            <person name="Montagne N."/>
            <person name="Perry T."/>
            <person name="Qu J."/>
            <person name="Song S.V."/>
            <person name="Sutton G.G."/>
            <person name="Vogel H."/>
            <person name="Walenz B.P."/>
            <person name="Xu W."/>
            <person name="Zhang H.J."/>
            <person name="Zou Z."/>
            <person name="Batterham P."/>
            <person name="Edwards O.R."/>
            <person name="Feyereisen R."/>
            <person name="Gibbs R.A."/>
            <person name="Heckel D.G."/>
            <person name="McGrath A."/>
            <person name="Robin C."/>
            <person name="Scherer S.E."/>
            <person name="Worley K.C."/>
            <person name="Wu Y.D."/>
        </authorList>
    </citation>
    <scope>NUCLEOTIDE SEQUENCE [LARGE SCALE GENOMIC DNA]</scope>
    <source>
        <strain evidence="1">Harm_GR_Male_#8</strain>
        <tissue evidence="1">Whole organism</tissue>
    </source>
</reference>
<evidence type="ECO:0000313" key="1">
    <source>
        <dbReference type="EMBL" id="PZC73371.1"/>
    </source>
</evidence>
<accession>A0A2W1BGI2</accession>
<keyword evidence="2" id="KW-1185">Reference proteome</keyword>
<organism evidence="1 2">
    <name type="scientific">Helicoverpa armigera</name>
    <name type="common">Cotton bollworm</name>
    <name type="synonym">Heliothis armigera</name>
    <dbReference type="NCBI Taxonomy" id="29058"/>
    <lineage>
        <taxon>Eukaryota</taxon>
        <taxon>Metazoa</taxon>
        <taxon>Ecdysozoa</taxon>
        <taxon>Arthropoda</taxon>
        <taxon>Hexapoda</taxon>
        <taxon>Insecta</taxon>
        <taxon>Pterygota</taxon>
        <taxon>Neoptera</taxon>
        <taxon>Endopterygota</taxon>
        <taxon>Lepidoptera</taxon>
        <taxon>Glossata</taxon>
        <taxon>Ditrysia</taxon>
        <taxon>Noctuoidea</taxon>
        <taxon>Noctuidae</taxon>
        <taxon>Heliothinae</taxon>
        <taxon>Helicoverpa</taxon>
    </lineage>
</organism>
<dbReference type="EMBL" id="KZ150109">
    <property type="protein sequence ID" value="PZC73371.1"/>
    <property type="molecule type" value="Genomic_DNA"/>
</dbReference>
<dbReference type="AlphaFoldDB" id="A0A2W1BGI2"/>
<dbReference type="Proteomes" id="UP000249218">
    <property type="component" value="Unassembled WGS sequence"/>
</dbReference>
<protein>
    <submittedName>
        <fullName evidence="1">Uncharacterized protein</fullName>
    </submittedName>
</protein>
<name>A0A2W1BGI2_HELAM</name>
<proteinExistence type="predicted"/>
<gene>
    <name evidence="1" type="primary">HaOG209638</name>
    <name evidence="1" type="ORF">B5X24_HaOG209638</name>
</gene>
<evidence type="ECO:0000313" key="2">
    <source>
        <dbReference type="Proteomes" id="UP000249218"/>
    </source>
</evidence>
<sequence length="72" mass="7684">MQSGATASSCRLHSELQSPLDAHTRTAQAANDSGGQQLEAVAPDCFKRSVYCRSYSAARCPSVAARPRSWAN</sequence>